<dbReference type="InterPro" id="IPR007167">
    <property type="entry name" value="Fe-transptr_FeoA-like"/>
</dbReference>
<feature type="domain" description="Ferrous iron transporter FeoA-like" evidence="2">
    <location>
        <begin position="2"/>
        <end position="72"/>
    </location>
</feature>
<evidence type="ECO:0000256" key="1">
    <source>
        <dbReference type="ARBA" id="ARBA00023004"/>
    </source>
</evidence>
<keyword evidence="4" id="KW-1185">Reference proteome</keyword>
<evidence type="ECO:0000259" key="2">
    <source>
        <dbReference type="SMART" id="SM00899"/>
    </source>
</evidence>
<dbReference type="eggNOG" id="COG1918">
    <property type="taxonomic scope" value="Bacteria"/>
</dbReference>
<dbReference type="RefSeq" id="WP_006584371.1">
    <property type="nucleotide sequence ID" value="NZ_CM001377.1"/>
</dbReference>
<accession>H0UR40</accession>
<proteinExistence type="predicted"/>
<evidence type="ECO:0000313" key="3">
    <source>
        <dbReference type="EMBL" id="EHM10877.1"/>
    </source>
</evidence>
<organism evidence="3 4">
    <name type="scientific">Thermanaerovibrio velox DSM 12556</name>
    <dbReference type="NCBI Taxonomy" id="926567"/>
    <lineage>
        <taxon>Bacteria</taxon>
        <taxon>Thermotogati</taxon>
        <taxon>Synergistota</taxon>
        <taxon>Synergistia</taxon>
        <taxon>Synergistales</taxon>
        <taxon>Synergistaceae</taxon>
        <taxon>Thermanaerovibrio</taxon>
    </lineage>
</organism>
<dbReference type="HOGENOM" id="CLU_150646_6_3_0"/>
<dbReference type="STRING" id="926567.TheveDRAFT_1759"/>
<dbReference type="InterPro" id="IPR008988">
    <property type="entry name" value="Transcriptional_repressor_C"/>
</dbReference>
<keyword evidence="1" id="KW-0408">Iron</keyword>
<dbReference type="OrthoDB" id="5665at2"/>
<dbReference type="SUPFAM" id="SSF50037">
    <property type="entry name" value="C-terminal domain of transcriptional repressors"/>
    <property type="match status" value="1"/>
</dbReference>
<protein>
    <submittedName>
        <fullName evidence="3">Fe2+ transport system protein A</fullName>
    </submittedName>
</protein>
<sequence length="76" mass="8114">MCPLSSASEGEVLSVLRVRLEPQEVKKLGEMGISPGMRLRLVRRDRFSVVVDAAGSRLALGGQVASRIWVAPVPGA</sequence>
<dbReference type="SMART" id="SM00899">
    <property type="entry name" value="FeoA"/>
    <property type="match status" value="1"/>
</dbReference>
<dbReference type="InterPro" id="IPR038157">
    <property type="entry name" value="FeoA_core_dom"/>
</dbReference>
<name>H0UR40_9BACT</name>
<dbReference type="Pfam" id="PF04023">
    <property type="entry name" value="FeoA"/>
    <property type="match status" value="1"/>
</dbReference>
<dbReference type="Proteomes" id="UP000005730">
    <property type="component" value="Chromosome"/>
</dbReference>
<dbReference type="EMBL" id="CM001377">
    <property type="protein sequence ID" value="EHM10877.1"/>
    <property type="molecule type" value="Genomic_DNA"/>
</dbReference>
<dbReference type="AlphaFoldDB" id="H0UR40"/>
<gene>
    <name evidence="3" type="ORF">TheveDRAFT_1759</name>
</gene>
<dbReference type="GO" id="GO:0046914">
    <property type="term" value="F:transition metal ion binding"/>
    <property type="evidence" value="ECO:0007669"/>
    <property type="project" value="InterPro"/>
</dbReference>
<evidence type="ECO:0000313" key="4">
    <source>
        <dbReference type="Proteomes" id="UP000005730"/>
    </source>
</evidence>
<dbReference type="Gene3D" id="2.30.30.90">
    <property type="match status" value="1"/>
</dbReference>
<reference evidence="3 4" key="1">
    <citation type="submission" date="2011-10" db="EMBL/GenBank/DDBJ databases">
        <title>The Noncontiguous Finished genome of Thermanaerovibrio velox DSM 12556.</title>
        <authorList>
            <consortium name="US DOE Joint Genome Institute (JGI-PGF)"/>
            <person name="Lucas S."/>
            <person name="Copeland A."/>
            <person name="Lapidus A."/>
            <person name="Glavina del Rio T."/>
            <person name="Dalin E."/>
            <person name="Tice H."/>
            <person name="Bruce D."/>
            <person name="Goodwin L."/>
            <person name="Pitluck S."/>
            <person name="Peters L."/>
            <person name="Mikhailova N."/>
            <person name="Teshima H."/>
            <person name="Kyrpides N."/>
            <person name="Mavromatis K."/>
            <person name="Ivanova N."/>
            <person name="Markowitz V."/>
            <person name="Cheng J.-F."/>
            <person name="Hugenholtz P."/>
            <person name="Woyke T."/>
            <person name="Wu D."/>
            <person name="Spring S."/>
            <person name="Brambilla E.-M."/>
            <person name="Klenk H.-P."/>
            <person name="Eisen J.A."/>
        </authorList>
    </citation>
    <scope>NUCLEOTIDE SEQUENCE [LARGE SCALE GENOMIC DNA]</scope>
    <source>
        <strain evidence="3 4">DSM 12556</strain>
    </source>
</reference>